<dbReference type="PANTHER" id="PTHR10778:SF10">
    <property type="entry name" value="SOLUTE CARRIER FAMILY 35 MEMBER B1"/>
    <property type="match status" value="1"/>
</dbReference>
<evidence type="ECO:0000256" key="7">
    <source>
        <dbReference type="ARBA" id="ARBA00023136"/>
    </source>
</evidence>
<dbReference type="GO" id="GO:0005789">
    <property type="term" value="C:endoplasmic reticulum membrane"/>
    <property type="evidence" value="ECO:0007669"/>
    <property type="project" value="UniProtKB-SubCell"/>
</dbReference>
<keyword evidence="10" id="KW-1185">Reference proteome</keyword>
<evidence type="ECO:0000256" key="4">
    <source>
        <dbReference type="ARBA" id="ARBA00022692"/>
    </source>
</evidence>
<evidence type="ECO:0000256" key="1">
    <source>
        <dbReference type="ARBA" id="ARBA00004477"/>
    </source>
</evidence>
<feature type="transmembrane region" description="Helical" evidence="8">
    <location>
        <begin position="171"/>
        <end position="190"/>
    </location>
</feature>
<evidence type="ECO:0000256" key="8">
    <source>
        <dbReference type="SAM" id="Phobius"/>
    </source>
</evidence>
<feature type="transmembrane region" description="Helical" evidence="8">
    <location>
        <begin position="142"/>
        <end position="159"/>
    </location>
</feature>
<evidence type="ECO:0000256" key="6">
    <source>
        <dbReference type="ARBA" id="ARBA00022989"/>
    </source>
</evidence>
<comment type="caution">
    <text evidence="9">The sequence shown here is derived from an EMBL/GenBank/DDBJ whole genome shotgun (WGS) entry which is preliminary data.</text>
</comment>
<dbReference type="SUPFAM" id="SSF103481">
    <property type="entry name" value="Multidrug resistance efflux transporter EmrE"/>
    <property type="match status" value="2"/>
</dbReference>
<keyword evidence="3" id="KW-0813">Transport</keyword>
<dbReference type="InterPro" id="IPR037185">
    <property type="entry name" value="EmrE-like"/>
</dbReference>
<comment type="similarity">
    <text evidence="2">Belongs to the nucleotide-sugar transporter family. SLC35B subfamily.</text>
</comment>
<evidence type="ECO:0000313" key="10">
    <source>
        <dbReference type="Proteomes" id="UP001627154"/>
    </source>
</evidence>
<evidence type="ECO:0000313" key="9">
    <source>
        <dbReference type="EMBL" id="KAL3403434.1"/>
    </source>
</evidence>
<evidence type="ECO:0000256" key="5">
    <source>
        <dbReference type="ARBA" id="ARBA00022824"/>
    </source>
</evidence>
<dbReference type="Pfam" id="PF08449">
    <property type="entry name" value="UAA"/>
    <property type="match status" value="1"/>
</dbReference>
<keyword evidence="7 8" id="KW-0472">Membrane</keyword>
<gene>
    <name evidence="9" type="ORF">TKK_003717</name>
</gene>
<protein>
    <recommendedName>
        <fullName evidence="11">Solute carrier family 35 member B1</fullName>
    </recommendedName>
</protein>
<feature type="transmembrane region" description="Helical" evidence="8">
    <location>
        <begin position="240"/>
        <end position="261"/>
    </location>
</feature>
<keyword evidence="4 8" id="KW-0812">Transmembrane</keyword>
<dbReference type="PANTHER" id="PTHR10778">
    <property type="entry name" value="SOLUTE CARRIER FAMILY 35 MEMBER B"/>
    <property type="match status" value="1"/>
</dbReference>
<keyword evidence="5" id="KW-0256">Endoplasmic reticulum</keyword>
<evidence type="ECO:0000256" key="3">
    <source>
        <dbReference type="ARBA" id="ARBA00022448"/>
    </source>
</evidence>
<sequence length="328" mass="36448">MSASKTSIFRSSTAKLLFCTLGIFVCYSYYAIVHERITRRQYVDGPNTEKFTYMISLVFVSCVVNCLFAKALLMTVMKQGEDTTTVKYYATCSLTYMLAMTCSNMALQFVNYPTQVVGKAGKPIPVMILGVLLGGKSYPLKKYVFVSMVVLGVVMFMYKDNVPSKQLENEGFGQILLILSLIMDGLTSAVQDRMRANHKTKSGHMMLNMNLWSVGFSGVVMLFTGEIVSFISFLQRHPSALQHIATFTICGALGQYFIFLTVSEFGPLACSIATTTRKCFTVLASVLFFGNSMLPRQWLATFIVFVGLFLDGLYGKSPAKVLKKEVSK</sequence>
<evidence type="ECO:0008006" key="11">
    <source>
        <dbReference type="Google" id="ProtNLM"/>
    </source>
</evidence>
<feature type="transmembrane region" description="Helical" evidence="8">
    <location>
        <begin position="296"/>
        <end position="314"/>
    </location>
</feature>
<name>A0ABD2XDY6_9HYME</name>
<reference evidence="9 10" key="1">
    <citation type="journal article" date="2024" name="bioRxiv">
        <title>A reference genome for Trichogramma kaykai: A tiny desert-dwelling parasitoid wasp with competing sex-ratio distorters.</title>
        <authorList>
            <person name="Culotta J."/>
            <person name="Lindsey A.R."/>
        </authorList>
    </citation>
    <scope>NUCLEOTIDE SEQUENCE [LARGE SCALE GENOMIC DNA]</scope>
    <source>
        <strain evidence="9 10">KSX58</strain>
    </source>
</reference>
<evidence type="ECO:0000256" key="2">
    <source>
        <dbReference type="ARBA" id="ARBA00010694"/>
    </source>
</evidence>
<feature type="transmembrane region" description="Helical" evidence="8">
    <location>
        <begin position="211"/>
        <end position="234"/>
    </location>
</feature>
<keyword evidence="6 8" id="KW-1133">Transmembrane helix</keyword>
<feature type="transmembrane region" description="Helical" evidence="8">
    <location>
        <begin position="53"/>
        <end position="76"/>
    </location>
</feature>
<comment type="subcellular location">
    <subcellularLocation>
        <location evidence="1">Endoplasmic reticulum membrane</location>
        <topology evidence="1">Multi-pass membrane protein</topology>
    </subcellularLocation>
</comment>
<accession>A0ABD2XDY6</accession>
<dbReference type="AlphaFoldDB" id="A0ABD2XDY6"/>
<dbReference type="InterPro" id="IPR013657">
    <property type="entry name" value="SCL35B1-4/HUT1"/>
</dbReference>
<proteinExistence type="inferred from homology"/>
<dbReference type="Proteomes" id="UP001627154">
    <property type="component" value="Unassembled WGS sequence"/>
</dbReference>
<feature type="transmembrane region" description="Helical" evidence="8">
    <location>
        <begin position="12"/>
        <end position="33"/>
    </location>
</feature>
<organism evidence="9 10">
    <name type="scientific">Trichogramma kaykai</name>
    <dbReference type="NCBI Taxonomy" id="54128"/>
    <lineage>
        <taxon>Eukaryota</taxon>
        <taxon>Metazoa</taxon>
        <taxon>Ecdysozoa</taxon>
        <taxon>Arthropoda</taxon>
        <taxon>Hexapoda</taxon>
        <taxon>Insecta</taxon>
        <taxon>Pterygota</taxon>
        <taxon>Neoptera</taxon>
        <taxon>Endopterygota</taxon>
        <taxon>Hymenoptera</taxon>
        <taxon>Apocrita</taxon>
        <taxon>Proctotrupomorpha</taxon>
        <taxon>Chalcidoidea</taxon>
        <taxon>Trichogrammatidae</taxon>
        <taxon>Trichogramma</taxon>
    </lineage>
</organism>
<dbReference type="EMBL" id="JBJJXI010000030">
    <property type="protein sequence ID" value="KAL3403434.1"/>
    <property type="molecule type" value="Genomic_DNA"/>
</dbReference>